<keyword evidence="4" id="KW-1185">Reference proteome</keyword>
<evidence type="ECO:0000313" key="3">
    <source>
        <dbReference type="EMBL" id="GGB13136.1"/>
    </source>
</evidence>
<dbReference type="InterPro" id="IPR002347">
    <property type="entry name" value="SDR_fam"/>
</dbReference>
<protein>
    <submittedName>
        <fullName evidence="3">3-oxoacyl-(ACP) reductase</fullName>
    </submittedName>
</protein>
<name>A0A8J2UG58_9BACT</name>
<dbReference type="Pfam" id="PF00106">
    <property type="entry name" value="adh_short"/>
    <property type="match status" value="1"/>
</dbReference>
<dbReference type="RefSeq" id="WP_188935203.1">
    <property type="nucleotide sequence ID" value="NZ_BMJC01000004.1"/>
</dbReference>
<accession>A0A8J2UG58</accession>
<proteinExistence type="inferred from homology"/>
<gene>
    <name evidence="3" type="primary">fabG</name>
    <name evidence="3" type="ORF">GCM10011511_40990</name>
</gene>
<dbReference type="GO" id="GO:0016491">
    <property type="term" value="F:oxidoreductase activity"/>
    <property type="evidence" value="ECO:0007669"/>
    <property type="project" value="UniProtKB-KW"/>
</dbReference>
<sequence length="230" mass="24854">MPKTILITGANGGLGSVTVKTFLEKGHKVIAVDESGTHLGFAAGHKNFEHKTVDATNEAAVSTFVEEIIELYDTIDGALLLVGGFAMGDIKAADGEALRKMYSLNFETAYFFARPLFQHMLEQGKGRLVFMGARTALHPEQGKGALAYALTKSLLFRLAELLNATAKGKNVVASVVAPSTIDTPLNRKDMPNADFSAWVDPADIATLLEFICSDESKALREPIYKIYNNA</sequence>
<evidence type="ECO:0000256" key="1">
    <source>
        <dbReference type="ARBA" id="ARBA00006484"/>
    </source>
</evidence>
<dbReference type="EMBL" id="BMJC01000004">
    <property type="protein sequence ID" value="GGB13136.1"/>
    <property type="molecule type" value="Genomic_DNA"/>
</dbReference>
<organism evidence="3 4">
    <name type="scientific">Puia dinghuensis</name>
    <dbReference type="NCBI Taxonomy" id="1792502"/>
    <lineage>
        <taxon>Bacteria</taxon>
        <taxon>Pseudomonadati</taxon>
        <taxon>Bacteroidota</taxon>
        <taxon>Chitinophagia</taxon>
        <taxon>Chitinophagales</taxon>
        <taxon>Chitinophagaceae</taxon>
        <taxon>Puia</taxon>
    </lineage>
</organism>
<dbReference type="PRINTS" id="PR00081">
    <property type="entry name" value="GDHRDH"/>
</dbReference>
<dbReference type="PANTHER" id="PTHR43477">
    <property type="entry name" value="DIHYDROANTICAPSIN 7-DEHYDROGENASE"/>
    <property type="match status" value="1"/>
</dbReference>
<dbReference type="AlphaFoldDB" id="A0A8J2UG58"/>
<reference evidence="3" key="1">
    <citation type="journal article" date="2014" name="Int. J. Syst. Evol. Microbiol.">
        <title>Complete genome sequence of Corynebacterium casei LMG S-19264T (=DSM 44701T), isolated from a smear-ripened cheese.</title>
        <authorList>
            <consortium name="US DOE Joint Genome Institute (JGI-PGF)"/>
            <person name="Walter F."/>
            <person name="Albersmeier A."/>
            <person name="Kalinowski J."/>
            <person name="Ruckert C."/>
        </authorList>
    </citation>
    <scope>NUCLEOTIDE SEQUENCE</scope>
    <source>
        <strain evidence="3">CGMCC 1.15448</strain>
    </source>
</reference>
<evidence type="ECO:0000313" key="4">
    <source>
        <dbReference type="Proteomes" id="UP000607559"/>
    </source>
</evidence>
<dbReference type="Gene3D" id="3.40.50.720">
    <property type="entry name" value="NAD(P)-binding Rossmann-like Domain"/>
    <property type="match status" value="1"/>
</dbReference>
<dbReference type="SUPFAM" id="SSF51735">
    <property type="entry name" value="NAD(P)-binding Rossmann-fold domains"/>
    <property type="match status" value="1"/>
</dbReference>
<keyword evidence="2" id="KW-0560">Oxidoreductase</keyword>
<dbReference type="Proteomes" id="UP000607559">
    <property type="component" value="Unassembled WGS sequence"/>
</dbReference>
<evidence type="ECO:0000256" key="2">
    <source>
        <dbReference type="ARBA" id="ARBA00023002"/>
    </source>
</evidence>
<dbReference type="InterPro" id="IPR051122">
    <property type="entry name" value="SDR_DHRS6-like"/>
</dbReference>
<comment type="similarity">
    <text evidence="1">Belongs to the short-chain dehydrogenases/reductases (SDR) family.</text>
</comment>
<comment type="caution">
    <text evidence="3">The sequence shown here is derived from an EMBL/GenBank/DDBJ whole genome shotgun (WGS) entry which is preliminary data.</text>
</comment>
<reference evidence="3" key="2">
    <citation type="submission" date="2020-09" db="EMBL/GenBank/DDBJ databases">
        <authorList>
            <person name="Sun Q."/>
            <person name="Zhou Y."/>
        </authorList>
    </citation>
    <scope>NUCLEOTIDE SEQUENCE</scope>
    <source>
        <strain evidence="3">CGMCC 1.15448</strain>
    </source>
</reference>
<dbReference type="PANTHER" id="PTHR43477:SF1">
    <property type="entry name" value="DIHYDROANTICAPSIN 7-DEHYDROGENASE"/>
    <property type="match status" value="1"/>
</dbReference>
<dbReference type="InterPro" id="IPR036291">
    <property type="entry name" value="NAD(P)-bd_dom_sf"/>
</dbReference>